<evidence type="ECO:0008006" key="5">
    <source>
        <dbReference type="Google" id="ProtNLM"/>
    </source>
</evidence>
<dbReference type="AlphaFoldDB" id="A0A543CKK2"/>
<keyword evidence="2" id="KW-1133">Transmembrane helix</keyword>
<sequence length="351" mass="37452">MNATPIQPGSSDRDELARLLPEPAERDLPSGRHQRLQEFVMSQIHQDLRPAERAPRRSRRPVLLAGALVAAAAVAAVAVVIGTGGPGRSGGDSIAPAVPTLSGRQVLLAAATTAERKPAGSGTYWYVKTVSADGDDGRPLQWESWTRHDGQTWFRGEKSGGKVVKEALTIPFRLGGPDVSFERLQKLPTRPAALKTWIADSVKHSDVRTSAGRPDAAEQKNMVFDGLVSLVSLLPAPPKVRAAAFRAIASYPNVENLGPVKGGQGLRFSSSPVRPSAPAPSPSTEDQAEWARDQALKAKAERGQDDDARLVIDLATSQIRETNFFVTADGAEYRAPGGATLVTGWTNVLPK</sequence>
<dbReference type="InterPro" id="IPR047789">
    <property type="entry name" value="CU044_5270-like"/>
</dbReference>
<feature type="region of interest" description="Disordered" evidence="1">
    <location>
        <begin position="262"/>
        <end position="288"/>
    </location>
</feature>
<proteinExistence type="predicted"/>
<organism evidence="3 4">
    <name type="scientific">Actinoallomurus bryophytorum</name>
    <dbReference type="NCBI Taxonomy" id="1490222"/>
    <lineage>
        <taxon>Bacteria</taxon>
        <taxon>Bacillati</taxon>
        <taxon>Actinomycetota</taxon>
        <taxon>Actinomycetes</taxon>
        <taxon>Streptosporangiales</taxon>
        <taxon>Thermomonosporaceae</taxon>
        <taxon>Actinoallomurus</taxon>
    </lineage>
</organism>
<evidence type="ECO:0000313" key="4">
    <source>
        <dbReference type="Proteomes" id="UP000316096"/>
    </source>
</evidence>
<dbReference type="EMBL" id="VFOZ01000001">
    <property type="protein sequence ID" value="TQL97605.1"/>
    <property type="molecule type" value="Genomic_DNA"/>
</dbReference>
<dbReference type="OrthoDB" id="3532098at2"/>
<keyword evidence="4" id="KW-1185">Reference proteome</keyword>
<protein>
    <recommendedName>
        <fullName evidence="5">CU044_5270 family protein</fullName>
    </recommendedName>
</protein>
<feature type="transmembrane region" description="Helical" evidence="2">
    <location>
        <begin position="62"/>
        <end position="81"/>
    </location>
</feature>
<accession>A0A543CKK2</accession>
<evidence type="ECO:0000256" key="1">
    <source>
        <dbReference type="SAM" id="MobiDB-lite"/>
    </source>
</evidence>
<dbReference type="Proteomes" id="UP000316096">
    <property type="component" value="Unassembled WGS sequence"/>
</dbReference>
<comment type="caution">
    <text evidence="3">The sequence shown here is derived from an EMBL/GenBank/DDBJ whole genome shotgun (WGS) entry which is preliminary data.</text>
</comment>
<gene>
    <name evidence="3" type="ORF">FB559_3200</name>
</gene>
<reference evidence="3 4" key="1">
    <citation type="submission" date="2019-06" db="EMBL/GenBank/DDBJ databases">
        <title>Sequencing the genomes of 1000 actinobacteria strains.</title>
        <authorList>
            <person name="Klenk H.-P."/>
        </authorList>
    </citation>
    <scope>NUCLEOTIDE SEQUENCE [LARGE SCALE GENOMIC DNA]</scope>
    <source>
        <strain evidence="3 4">DSM 102200</strain>
    </source>
</reference>
<dbReference type="RefSeq" id="WP_141956315.1">
    <property type="nucleotide sequence ID" value="NZ_VFOZ01000001.1"/>
</dbReference>
<dbReference type="NCBIfam" id="NF038083">
    <property type="entry name" value="CU044_5270_fam"/>
    <property type="match status" value="1"/>
</dbReference>
<evidence type="ECO:0000256" key="2">
    <source>
        <dbReference type="SAM" id="Phobius"/>
    </source>
</evidence>
<keyword evidence="2" id="KW-0472">Membrane</keyword>
<name>A0A543CKK2_9ACTN</name>
<keyword evidence="2" id="KW-0812">Transmembrane</keyword>
<evidence type="ECO:0000313" key="3">
    <source>
        <dbReference type="EMBL" id="TQL97605.1"/>
    </source>
</evidence>